<dbReference type="AlphaFoldDB" id="A0A0K9PGA9"/>
<comment type="caution">
    <text evidence="5">The sequence shown here is derived from an EMBL/GenBank/DDBJ whole genome shotgun (WGS) entry which is preliminary data.</text>
</comment>
<evidence type="ECO:0008006" key="7">
    <source>
        <dbReference type="Google" id="ProtNLM"/>
    </source>
</evidence>
<dbReference type="InterPro" id="IPR015424">
    <property type="entry name" value="PyrdxlP-dep_Trfase"/>
</dbReference>
<dbReference type="GO" id="GO:0030170">
    <property type="term" value="F:pyridoxal phosphate binding"/>
    <property type="evidence" value="ECO:0007669"/>
    <property type="project" value="InterPro"/>
</dbReference>
<proteinExistence type="inferred from homology"/>
<evidence type="ECO:0000256" key="2">
    <source>
        <dbReference type="ARBA" id="ARBA00008954"/>
    </source>
</evidence>
<evidence type="ECO:0000256" key="1">
    <source>
        <dbReference type="ARBA" id="ARBA00001933"/>
    </source>
</evidence>
<organism evidence="5 6">
    <name type="scientific">Zostera marina</name>
    <name type="common">Eelgrass</name>
    <dbReference type="NCBI Taxonomy" id="29655"/>
    <lineage>
        <taxon>Eukaryota</taxon>
        <taxon>Viridiplantae</taxon>
        <taxon>Streptophyta</taxon>
        <taxon>Embryophyta</taxon>
        <taxon>Tracheophyta</taxon>
        <taxon>Spermatophyta</taxon>
        <taxon>Magnoliopsida</taxon>
        <taxon>Liliopsida</taxon>
        <taxon>Zosteraceae</taxon>
        <taxon>Zostera</taxon>
    </lineage>
</organism>
<dbReference type="PANTHER" id="PTHR11986:SF79">
    <property type="entry name" value="ACETYLORNITHINE AMINOTRANSFERASE, MITOCHONDRIAL"/>
    <property type="match status" value="1"/>
</dbReference>
<reference evidence="6" key="1">
    <citation type="journal article" date="2016" name="Nature">
        <title>The genome of the seagrass Zostera marina reveals angiosperm adaptation to the sea.</title>
        <authorList>
            <person name="Olsen J.L."/>
            <person name="Rouze P."/>
            <person name="Verhelst B."/>
            <person name="Lin Y.-C."/>
            <person name="Bayer T."/>
            <person name="Collen J."/>
            <person name="Dattolo E."/>
            <person name="De Paoli E."/>
            <person name="Dittami S."/>
            <person name="Maumus F."/>
            <person name="Michel G."/>
            <person name="Kersting A."/>
            <person name="Lauritano C."/>
            <person name="Lohaus R."/>
            <person name="Toepel M."/>
            <person name="Tonon T."/>
            <person name="Vanneste K."/>
            <person name="Amirebrahimi M."/>
            <person name="Brakel J."/>
            <person name="Bostroem C."/>
            <person name="Chovatia M."/>
            <person name="Grimwood J."/>
            <person name="Jenkins J.W."/>
            <person name="Jueterbock A."/>
            <person name="Mraz A."/>
            <person name="Stam W.T."/>
            <person name="Tice H."/>
            <person name="Bornberg-Bauer E."/>
            <person name="Green P.J."/>
            <person name="Pearson G.A."/>
            <person name="Procaccini G."/>
            <person name="Duarte C.M."/>
            <person name="Schmutz J."/>
            <person name="Reusch T.B.H."/>
            <person name="Van de Peer Y."/>
        </authorList>
    </citation>
    <scope>NUCLEOTIDE SEQUENCE [LARGE SCALE GENOMIC DNA]</scope>
    <source>
        <strain evidence="6">cv. Finnish</strain>
    </source>
</reference>
<evidence type="ECO:0000313" key="5">
    <source>
        <dbReference type="EMBL" id="KMZ67245.1"/>
    </source>
</evidence>
<sequence>MNEAAIKFSRKFQRFTHPDETEPAIEVIAFSNSFHERTMGALALTITIVEYGNIEAVKKIIKKDKIAVVFVELVQGERGIYTTTKEFLQQLRDACDAARALLVYDEVVFLLLVFIDVCC</sequence>
<dbReference type="InterPro" id="IPR050103">
    <property type="entry name" value="Class-III_PLP-dep_AT"/>
</dbReference>
<accession>A0A0K9PGA9</accession>
<dbReference type="OrthoDB" id="5419315at2759"/>
<dbReference type="STRING" id="29655.A0A0K9PGA9"/>
<evidence type="ECO:0000256" key="3">
    <source>
        <dbReference type="ARBA" id="ARBA00022576"/>
    </source>
</evidence>
<dbReference type="Pfam" id="PF00202">
    <property type="entry name" value="Aminotran_3"/>
    <property type="match status" value="1"/>
</dbReference>
<dbReference type="GO" id="GO:0008483">
    <property type="term" value="F:transaminase activity"/>
    <property type="evidence" value="ECO:0007669"/>
    <property type="project" value="UniProtKB-KW"/>
</dbReference>
<evidence type="ECO:0000313" key="6">
    <source>
        <dbReference type="Proteomes" id="UP000036987"/>
    </source>
</evidence>
<comment type="similarity">
    <text evidence="2">Belongs to the class-III pyridoxal-phosphate-dependent aminotransferase family.</text>
</comment>
<dbReference type="PANTHER" id="PTHR11986">
    <property type="entry name" value="AMINOTRANSFERASE CLASS III"/>
    <property type="match status" value="1"/>
</dbReference>
<dbReference type="Proteomes" id="UP000036987">
    <property type="component" value="Unassembled WGS sequence"/>
</dbReference>
<gene>
    <name evidence="5" type="ORF">ZOSMA_270G00180</name>
</gene>
<dbReference type="SUPFAM" id="SSF53383">
    <property type="entry name" value="PLP-dependent transferases"/>
    <property type="match status" value="1"/>
</dbReference>
<keyword evidence="4" id="KW-0808">Transferase</keyword>
<dbReference type="EMBL" id="LFYR01000916">
    <property type="protein sequence ID" value="KMZ67245.1"/>
    <property type="molecule type" value="Genomic_DNA"/>
</dbReference>
<name>A0A0K9PGA9_ZOSMR</name>
<dbReference type="InterPro" id="IPR015421">
    <property type="entry name" value="PyrdxlP-dep_Trfase_major"/>
</dbReference>
<dbReference type="InterPro" id="IPR005814">
    <property type="entry name" value="Aminotrans_3"/>
</dbReference>
<comment type="cofactor">
    <cofactor evidence="1">
        <name>pyridoxal 5'-phosphate</name>
        <dbReference type="ChEBI" id="CHEBI:597326"/>
    </cofactor>
</comment>
<evidence type="ECO:0000256" key="4">
    <source>
        <dbReference type="ARBA" id="ARBA00022679"/>
    </source>
</evidence>
<keyword evidence="3" id="KW-0032">Aminotransferase</keyword>
<dbReference type="Gene3D" id="3.40.640.10">
    <property type="entry name" value="Type I PLP-dependent aspartate aminotransferase-like (Major domain)"/>
    <property type="match status" value="1"/>
</dbReference>
<protein>
    <recommendedName>
        <fullName evidence="7">Ornithine aminotransferase</fullName>
    </recommendedName>
</protein>
<keyword evidence="6" id="KW-1185">Reference proteome</keyword>